<reference evidence="8" key="1">
    <citation type="submission" date="2024-05" db="EMBL/GenBank/DDBJ databases">
        <title>Isolation and characterization of Sporomusa carbonis sp. nov., a carboxydotrophic hydrogenogen in the genus of Sporomusa isolated from a charcoal burning pile.</title>
        <authorList>
            <person name="Boeer T."/>
            <person name="Rosenbaum F."/>
            <person name="Eysell L."/>
            <person name="Mueller V."/>
            <person name="Daniel R."/>
            <person name="Poehlein A."/>
        </authorList>
    </citation>
    <scope>NUCLEOTIDE SEQUENCE [LARGE SCALE GENOMIC DNA]</scope>
    <source>
        <strain evidence="8">DSM 3132</strain>
    </source>
</reference>
<keyword evidence="6" id="KW-0411">Iron-sulfur</keyword>
<dbReference type="PANTHER" id="PTHR30352">
    <property type="entry name" value="PYRUVATE FORMATE-LYASE-ACTIVATING ENZYME"/>
    <property type="match status" value="1"/>
</dbReference>
<evidence type="ECO:0000259" key="7">
    <source>
        <dbReference type="PROSITE" id="PS51918"/>
    </source>
</evidence>
<dbReference type="PANTHER" id="PTHR30352:SF5">
    <property type="entry name" value="PYRUVATE FORMATE-LYASE 1-ACTIVATING ENZYME"/>
    <property type="match status" value="1"/>
</dbReference>
<organism evidence="8 9">
    <name type="scientific">Sporomusa acidovorans (strain ATCC 49682 / DSM 3132 / Mol)</name>
    <dbReference type="NCBI Taxonomy" id="1123286"/>
    <lineage>
        <taxon>Bacteria</taxon>
        <taxon>Bacillati</taxon>
        <taxon>Bacillota</taxon>
        <taxon>Negativicutes</taxon>
        <taxon>Selenomonadales</taxon>
        <taxon>Sporomusaceae</taxon>
        <taxon>Sporomusa</taxon>
    </lineage>
</organism>
<evidence type="ECO:0000313" key="9">
    <source>
        <dbReference type="Proteomes" id="UP000216052"/>
    </source>
</evidence>
<dbReference type="SFLD" id="SFLDS00029">
    <property type="entry name" value="Radical_SAM"/>
    <property type="match status" value="1"/>
</dbReference>
<evidence type="ECO:0000313" key="8">
    <source>
        <dbReference type="EMBL" id="XFO73598.1"/>
    </source>
</evidence>
<dbReference type="SFLD" id="SFLDG01067">
    <property type="entry name" value="SPASM/twitch_domain_containing"/>
    <property type="match status" value="1"/>
</dbReference>
<dbReference type="Proteomes" id="UP000216052">
    <property type="component" value="Chromosome"/>
</dbReference>
<evidence type="ECO:0000256" key="4">
    <source>
        <dbReference type="ARBA" id="ARBA00022723"/>
    </source>
</evidence>
<dbReference type="SUPFAM" id="SSF102114">
    <property type="entry name" value="Radical SAM enzymes"/>
    <property type="match status" value="1"/>
</dbReference>
<protein>
    <submittedName>
        <fullName evidence="8">GTP 3',8-cyclase</fullName>
    </submittedName>
</protein>
<evidence type="ECO:0000256" key="5">
    <source>
        <dbReference type="ARBA" id="ARBA00023004"/>
    </source>
</evidence>
<keyword evidence="4" id="KW-0479">Metal-binding</keyword>
<dbReference type="InterPro" id="IPR058240">
    <property type="entry name" value="rSAM_sf"/>
</dbReference>
<feature type="domain" description="Radical SAM core" evidence="7">
    <location>
        <begin position="53"/>
        <end position="276"/>
    </location>
</feature>
<gene>
    <name evidence="8" type="primary">moaA_6</name>
    <name evidence="8" type="ORF">SPACI_037050</name>
</gene>
<dbReference type="SFLD" id="SFLDG01101">
    <property type="entry name" value="Uncharacterised_Radical_SAM_Su"/>
    <property type="match status" value="1"/>
</dbReference>
<dbReference type="InterPro" id="IPR007197">
    <property type="entry name" value="rSAM"/>
</dbReference>
<evidence type="ECO:0000256" key="1">
    <source>
        <dbReference type="ARBA" id="ARBA00001966"/>
    </source>
</evidence>
<name>A0ABZ3J5G1_SPOA4</name>
<dbReference type="EMBL" id="CP155571">
    <property type="protein sequence ID" value="XFO73598.1"/>
    <property type="molecule type" value="Genomic_DNA"/>
</dbReference>
<dbReference type="InterPro" id="IPR034457">
    <property type="entry name" value="Organic_radical-activating"/>
</dbReference>
<keyword evidence="3" id="KW-0949">S-adenosyl-L-methionine</keyword>
<dbReference type="InterPro" id="IPR016431">
    <property type="entry name" value="Pyrv-formate_lyase-activ_prd"/>
</dbReference>
<dbReference type="InterPro" id="IPR013785">
    <property type="entry name" value="Aldolase_TIM"/>
</dbReference>
<dbReference type="PROSITE" id="PS51918">
    <property type="entry name" value="RADICAL_SAM"/>
    <property type="match status" value="1"/>
</dbReference>
<accession>A0ABZ3J5G1</accession>
<dbReference type="RefSeq" id="WP_093795939.1">
    <property type="nucleotide sequence ID" value="NZ_CP155571.1"/>
</dbReference>
<sequence>MKCNYCEWRCELGVDSFGVCRMYVAKDGVIQERFPHKWCTYAVSRVESVPFYHAYPGSRSLTIGSAGCNLACQYCVNAFIAKADPAVLQHNMYAFTPEKLVRLAVQRGCHTIVFNVNEPAVSLPSLLEVAKVARQAGIPMGCLTNAYTTVEATELLASVFSFVNVSLKGLAPAFCREYLGIPDSKPVLRNIARLASLVHVEVTTPVIQSVNDHELDEIAVFLAETDREIPWHVFRLLPEYKMKETEYPNIEAINAALEKSRRLLPYVYFHNFVGSEWVNTLCPQCGHTVIERFSLGCGGDKLARYHCKGNTCSECGYEIKLCGERIAWNGGEGRLV</sequence>
<evidence type="ECO:0000256" key="6">
    <source>
        <dbReference type="ARBA" id="ARBA00023014"/>
    </source>
</evidence>
<evidence type="ECO:0000256" key="3">
    <source>
        <dbReference type="ARBA" id="ARBA00022691"/>
    </source>
</evidence>
<dbReference type="InterPro" id="IPR027596">
    <property type="entry name" value="AmmeMemoSam_rS"/>
</dbReference>
<keyword evidence="2" id="KW-0004">4Fe-4S</keyword>
<keyword evidence="9" id="KW-1185">Reference proteome</keyword>
<keyword evidence="5" id="KW-0408">Iron</keyword>
<dbReference type="Gene3D" id="3.20.20.70">
    <property type="entry name" value="Aldolase class I"/>
    <property type="match status" value="1"/>
</dbReference>
<comment type="cofactor">
    <cofactor evidence="1">
        <name>[4Fe-4S] cluster</name>
        <dbReference type="ChEBI" id="CHEBI:49883"/>
    </cofactor>
</comment>
<dbReference type="Pfam" id="PF04055">
    <property type="entry name" value="Radical_SAM"/>
    <property type="match status" value="1"/>
</dbReference>
<proteinExistence type="predicted"/>
<dbReference type="PIRSF" id="PIRSF004869">
    <property type="entry name" value="PflX_prd"/>
    <property type="match status" value="1"/>
</dbReference>
<evidence type="ECO:0000256" key="2">
    <source>
        <dbReference type="ARBA" id="ARBA00022485"/>
    </source>
</evidence>